<dbReference type="InterPro" id="IPR000160">
    <property type="entry name" value="GGDEF_dom"/>
</dbReference>
<dbReference type="SUPFAM" id="SSF55073">
    <property type="entry name" value="Nucleotide cyclase"/>
    <property type="match status" value="1"/>
</dbReference>
<dbReference type="GO" id="GO:0052621">
    <property type="term" value="F:diguanylate cyclase activity"/>
    <property type="evidence" value="ECO:0007669"/>
    <property type="project" value="UniProtKB-EC"/>
</dbReference>
<evidence type="ECO:0000256" key="3">
    <source>
        <dbReference type="ARBA" id="ARBA00034247"/>
    </source>
</evidence>
<dbReference type="PROSITE" id="PS50887">
    <property type="entry name" value="GGDEF"/>
    <property type="match status" value="1"/>
</dbReference>
<dbReference type="EC" id="2.7.7.65" evidence="2"/>
<dbReference type="OrthoDB" id="9812260at2"/>
<comment type="caution">
    <text evidence="6">The sequence shown here is derived from an EMBL/GenBank/DDBJ whole genome shotgun (WGS) entry which is preliminary data.</text>
</comment>
<evidence type="ECO:0000259" key="5">
    <source>
        <dbReference type="PROSITE" id="PS50887"/>
    </source>
</evidence>
<evidence type="ECO:0000313" key="6">
    <source>
        <dbReference type="EMBL" id="ONG41477.1"/>
    </source>
</evidence>
<feature type="domain" description="GGDEF" evidence="5">
    <location>
        <begin position="247"/>
        <end position="381"/>
    </location>
</feature>
<feature type="transmembrane region" description="Helical" evidence="4">
    <location>
        <begin position="179"/>
        <end position="204"/>
    </location>
</feature>
<keyword evidence="4" id="KW-1133">Transmembrane helix</keyword>
<dbReference type="FunFam" id="3.30.70.270:FF:000001">
    <property type="entry name" value="Diguanylate cyclase domain protein"/>
    <property type="match status" value="1"/>
</dbReference>
<dbReference type="EMBL" id="MLCN01000008">
    <property type="protein sequence ID" value="ONG41477.1"/>
    <property type="molecule type" value="Genomic_DNA"/>
</dbReference>
<dbReference type="Pfam" id="PF00990">
    <property type="entry name" value="GGDEF"/>
    <property type="match status" value="1"/>
</dbReference>
<dbReference type="NCBIfam" id="TIGR00254">
    <property type="entry name" value="GGDEF"/>
    <property type="match status" value="1"/>
</dbReference>
<gene>
    <name evidence="6" type="ORF">BKE30_03255</name>
</gene>
<dbReference type="STRING" id="1907941.BKE30_03255"/>
<comment type="catalytic activity">
    <reaction evidence="3">
        <text>2 GTP = 3',3'-c-di-GMP + 2 diphosphate</text>
        <dbReference type="Rhea" id="RHEA:24898"/>
        <dbReference type="ChEBI" id="CHEBI:33019"/>
        <dbReference type="ChEBI" id="CHEBI:37565"/>
        <dbReference type="ChEBI" id="CHEBI:58805"/>
        <dbReference type="EC" id="2.7.7.65"/>
    </reaction>
</comment>
<dbReference type="Proteomes" id="UP000192132">
    <property type="component" value="Unassembled WGS sequence"/>
</dbReference>
<dbReference type="Gene3D" id="3.30.70.270">
    <property type="match status" value="1"/>
</dbReference>
<dbReference type="InterPro" id="IPR043128">
    <property type="entry name" value="Rev_trsase/Diguanyl_cyclase"/>
</dbReference>
<evidence type="ECO:0000256" key="4">
    <source>
        <dbReference type="SAM" id="Phobius"/>
    </source>
</evidence>
<keyword evidence="7" id="KW-1185">Reference proteome</keyword>
<keyword evidence="4" id="KW-0472">Membrane</keyword>
<feature type="transmembrane region" description="Helical" evidence="4">
    <location>
        <begin position="24"/>
        <end position="40"/>
    </location>
</feature>
<reference evidence="6 7" key="1">
    <citation type="submission" date="2016-10" db="EMBL/GenBank/DDBJ databases">
        <title>Draft Genome sequence of Alkanindiges sp. strain H1.</title>
        <authorList>
            <person name="Subhash Y."/>
            <person name="Lee S."/>
        </authorList>
    </citation>
    <scope>NUCLEOTIDE SEQUENCE [LARGE SCALE GENOMIC DNA]</scope>
    <source>
        <strain evidence="6 7">H1</strain>
    </source>
</reference>
<organism evidence="6 7">
    <name type="scientific">Alkanindiges hydrocarboniclasticus</name>
    <dbReference type="NCBI Taxonomy" id="1907941"/>
    <lineage>
        <taxon>Bacteria</taxon>
        <taxon>Pseudomonadati</taxon>
        <taxon>Pseudomonadota</taxon>
        <taxon>Gammaproteobacteria</taxon>
        <taxon>Moraxellales</taxon>
        <taxon>Moraxellaceae</taxon>
        <taxon>Alkanindiges</taxon>
    </lineage>
</organism>
<dbReference type="InterPro" id="IPR029787">
    <property type="entry name" value="Nucleotide_cyclase"/>
</dbReference>
<dbReference type="SMART" id="SM00267">
    <property type="entry name" value="GGDEF"/>
    <property type="match status" value="1"/>
</dbReference>
<keyword evidence="4" id="KW-0812">Transmembrane</keyword>
<feature type="transmembrane region" description="Helical" evidence="4">
    <location>
        <begin position="139"/>
        <end position="159"/>
    </location>
</feature>
<dbReference type="PANTHER" id="PTHR45138:SF9">
    <property type="entry name" value="DIGUANYLATE CYCLASE DGCM-RELATED"/>
    <property type="match status" value="1"/>
</dbReference>
<evidence type="ECO:0000256" key="2">
    <source>
        <dbReference type="ARBA" id="ARBA00012528"/>
    </source>
</evidence>
<dbReference type="PANTHER" id="PTHR45138">
    <property type="entry name" value="REGULATORY COMPONENTS OF SENSORY TRANSDUCTION SYSTEM"/>
    <property type="match status" value="1"/>
</dbReference>
<proteinExistence type="predicted"/>
<dbReference type="CDD" id="cd01949">
    <property type="entry name" value="GGDEF"/>
    <property type="match status" value="1"/>
</dbReference>
<name>A0A1S8CVY6_9GAMM</name>
<feature type="transmembrane region" description="Helical" evidence="4">
    <location>
        <begin position="115"/>
        <end position="132"/>
    </location>
</feature>
<feature type="transmembrane region" description="Helical" evidence="4">
    <location>
        <begin position="90"/>
        <end position="109"/>
    </location>
</feature>
<accession>A0A1S8CVY6</accession>
<dbReference type="InterPro" id="IPR050469">
    <property type="entry name" value="Diguanylate_Cyclase"/>
</dbReference>
<dbReference type="RefSeq" id="WP_076877235.1">
    <property type="nucleotide sequence ID" value="NZ_MLCN01000008.1"/>
</dbReference>
<sequence>MGFNNSIVRYFDDVLDWTPVRKSLLVLIILTVILVHYWLFQVYQTYFPSKYINYDILMTLQWGLPFLIFLTSVLIYVGKQVKDKEWAQQLFACISTFYYAISLVILGYTIGLSNITTGLVMAGAPLFGFVLFQRHIVYAAFGTAAVLIIALSALSAYGHIPYGPLFKPEFFYEFKARPFYLLCMIYFALPHFITIFGFCDLFFIRWRQRERNIHHISITDSLTNLYNRRAITNCLEASLEQNADLAFPVSVVLLDVDLFKRINDAHGHAIGDKALQVVAATLQSTLRKADQVGRYGGEEFLIVLSQTELEQAVIIAERCRVAISNAYVSDEHDQRLQVTASFGVSCSEQCGYQLDKIVRQADKYLYEAKHQGRNQVVSILNTIRT</sequence>
<evidence type="ECO:0000256" key="1">
    <source>
        <dbReference type="ARBA" id="ARBA00001946"/>
    </source>
</evidence>
<evidence type="ECO:0000313" key="7">
    <source>
        <dbReference type="Proteomes" id="UP000192132"/>
    </source>
</evidence>
<comment type="cofactor">
    <cofactor evidence="1">
        <name>Mg(2+)</name>
        <dbReference type="ChEBI" id="CHEBI:18420"/>
    </cofactor>
</comment>
<feature type="transmembrane region" description="Helical" evidence="4">
    <location>
        <begin position="60"/>
        <end position="78"/>
    </location>
</feature>
<protein>
    <recommendedName>
        <fullName evidence="2">diguanylate cyclase</fullName>
        <ecNumber evidence="2">2.7.7.65</ecNumber>
    </recommendedName>
</protein>
<dbReference type="AlphaFoldDB" id="A0A1S8CVY6"/>